<dbReference type="GO" id="GO:0046677">
    <property type="term" value="P:response to antibiotic"/>
    <property type="evidence" value="ECO:0007669"/>
    <property type="project" value="UniProtKB-KW"/>
</dbReference>
<keyword evidence="9" id="KW-1185">Reference proteome</keyword>
<feature type="transmembrane region" description="Helical" evidence="6">
    <location>
        <begin position="45"/>
        <end position="68"/>
    </location>
</feature>
<accession>A0A1G8F8H6</accession>
<feature type="transmembrane region" description="Helical" evidence="6">
    <location>
        <begin position="164"/>
        <end position="186"/>
    </location>
</feature>
<dbReference type="AlphaFoldDB" id="A0A1G8F8H6"/>
<feature type="transmembrane region" description="Helical" evidence="6">
    <location>
        <begin position="249"/>
        <end position="273"/>
    </location>
</feature>
<keyword evidence="6" id="KW-0813">Transport</keyword>
<dbReference type="PIRSF" id="PIRSF006648">
    <property type="entry name" value="DrrB"/>
    <property type="match status" value="1"/>
</dbReference>
<keyword evidence="2 6" id="KW-0812">Transmembrane</keyword>
<proteinExistence type="inferred from homology"/>
<reference evidence="9" key="1">
    <citation type="submission" date="2016-10" db="EMBL/GenBank/DDBJ databases">
        <authorList>
            <person name="Varghese N."/>
            <person name="Submissions S."/>
        </authorList>
    </citation>
    <scope>NUCLEOTIDE SEQUENCE [LARGE SCALE GENOMIC DNA]</scope>
    <source>
        <strain evidence="9">DSM 22002</strain>
    </source>
</reference>
<dbReference type="PANTHER" id="PTHR43229:SF2">
    <property type="entry name" value="NODULATION PROTEIN J"/>
    <property type="match status" value="1"/>
</dbReference>
<dbReference type="GO" id="GO:0140359">
    <property type="term" value="F:ABC-type transporter activity"/>
    <property type="evidence" value="ECO:0007669"/>
    <property type="project" value="InterPro"/>
</dbReference>
<dbReference type="InterPro" id="IPR000412">
    <property type="entry name" value="ABC_2_transport"/>
</dbReference>
<evidence type="ECO:0000256" key="3">
    <source>
        <dbReference type="ARBA" id="ARBA00022989"/>
    </source>
</evidence>
<keyword evidence="5" id="KW-0046">Antibiotic resistance</keyword>
<keyword evidence="6" id="KW-1003">Cell membrane</keyword>
<organism evidence="8 9">
    <name type="scientific">Agrococcus jejuensis</name>
    <dbReference type="NCBI Taxonomy" id="399736"/>
    <lineage>
        <taxon>Bacteria</taxon>
        <taxon>Bacillati</taxon>
        <taxon>Actinomycetota</taxon>
        <taxon>Actinomycetes</taxon>
        <taxon>Micrococcales</taxon>
        <taxon>Microbacteriaceae</taxon>
        <taxon>Agrococcus</taxon>
    </lineage>
</organism>
<dbReference type="PRINTS" id="PR00164">
    <property type="entry name" value="ABC2TRNSPORT"/>
</dbReference>
<dbReference type="InterPro" id="IPR013525">
    <property type="entry name" value="ABC2_TM"/>
</dbReference>
<dbReference type="GO" id="GO:0043190">
    <property type="term" value="C:ATP-binding cassette (ABC) transporter complex"/>
    <property type="evidence" value="ECO:0007669"/>
    <property type="project" value="InterPro"/>
</dbReference>
<gene>
    <name evidence="8" type="ORF">SAMN04489720_2378</name>
</gene>
<comment type="subcellular location">
    <subcellularLocation>
        <location evidence="6">Cell membrane</location>
        <topology evidence="6">Multi-pass membrane protein</topology>
    </subcellularLocation>
    <subcellularLocation>
        <location evidence="1">Membrane</location>
        <topology evidence="1">Multi-pass membrane protein</topology>
    </subcellularLocation>
</comment>
<keyword evidence="4 6" id="KW-0472">Membrane</keyword>
<dbReference type="PROSITE" id="PS51012">
    <property type="entry name" value="ABC_TM2"/>
    <property type="match status" value="1"/>
</dbReference>
<feature type="transmembrane region" description="Helical" evidence="6">
    <location>
        <begin position="80"/>
        <end position="97"/>
    </location>
</feature>
<comment type="caution">
    <text evidence="6">Lacks conserved residue(s) required for the propagation of feature annotation.</text>
</comment>
<dbReference type="RefSeq" id="WP_092505258.1">
    <property type="nucleotide sequence ID" value="NZ_LT629695.1"/>
</dbReference>
<dbReference type="Proteomes" id="UP000198822">
    <property type="component" value="Chromosome I"/>
</dbReference>
<feature type="domain" description="ABC transmembrane type-2" evidence="7">
    <location>
        <begin position="44"/>
        <end position="279"/>
    </location>
</feature>
<keyword evidence="3 6" id="KW-1133">Transmembrane helix</keyword>
<protein>
    <recommendedName>
        <fullName evidence="6">Transport permease protein</fullName>
    </recommendedName>
</protein>
<evidence type="ECO:0000256" key="2">
    <source>
        <dbReference type="ARBA" id="ARBA00022692"/>
    </source>
</evidence>
<dbReference type="InterPro" id="IPR051784">
    <property type="entry name" value="Nod_factor_ABC_transporter"/>
</dbReference>
<evidence type="ECO:0000313" key="9">
    <source>
        <dbReference type="Proteomes" id="UP000198822"/>
    </source>
</evidence>
<dbReference type="STRING" id="399736.SAMN04489720_2378"/>
<dbReference type="PANTHER" id="PTHR43229">
    <property type="entry name" value="NODULATION PROTEIN J"/>
    <property type="match status" value="1"/>
</dbReference>
<evidence type="ECO:0000259" key="7">
    <source>
        <dbReference type="PROSITE" id="PS51012"/>
    </source>
</evidence>
<evidence type="ECO:0000313" key="8">
    <source>
        <dbReference type="EMBL" id="SDH78444.1"/>
    </source>
</evidence>
<evidence type="ECO:0000256" key="4">
    <source>
        <dbReference type="ARBA" id="ARBA00023136"/>
    </source>
</evidence>
<dbReference type="Pfam" id="PF01061">
    <property type="entry name" value="ABC2_membrane"/>
    <property type="match status" value="1"/>
</dbReference>
<evidence type="ECO:0000256" key="6">
    <source>
        <dbReference type="RuleBase" id="RU361157"/>
    </source>
</evidence>
<feature type="transmembrane region" description="Helical" evidence="6">
    <location>
        <begin position="132"/>
        <end position="158"/>
    </location>
</feature>
<name>A0A1G8F8H6_9MICO</name>
<evidence type="ECO:0000256" key="5">
    <source>
        <dbReference type="ARBA" id="ARBA00023251"/>
    </source>
</evidence>
<dbReference type="EMBL" id="LT629695">
    <property type="protein sequence ID" value="SDH78444.1"/>
    <property type="molecule type" value="Genomic_DNA"/>
</dbReference>
<dbReference type="OrthoDB" id="9778589at2"/>
<dbReference type="InterPro" id="IPR047817">
    <property type="entry name" value="ABC2_TM_bact-type"/>
</dbReference>
<sequence>MSAATSAQADQVALGIAAARRSRRLGWWYVAEQRIRAMRAYVGTWIGLGLASPFLYVAGLGFGLAIVVNDAQGGQDVGGADFLLFLAPALVLGSAMQTAAQESTYGVFGGFKWVPIFLAMRSSPVSPAQMVVGYTIGTLVRVIPLSIVYVVAIWLLGVTDSPRALWLVPIAWMLVLAVALPVTAWAAHQEQDRGQLNFIDRFVTLPLMLFSGTYFPLETLPWFLQWIGWISPLWHAVDLGRWALYGAPVAAWLLAVHVAVLVGFAVVGFLLAVKVFRRRLDL</sequence>
<evidence type="ECO:0000256" key="1">
    <source>
        <dbReference type="ARBA" id="ARBA00004141"/>
    </source>
</evidence>
<comment type="similarity">
    <text evidence="6">Belongs to the ABC-2 integral membrane protein family.</text>
</comment>